<comment type="caution">
    <text evidence="2">The sequence shown here is derived from an EMBL/GenBank/DDBJ whole genome shotgun (WGS) entry which is preliminary data.</text>
</comment>
<reference evidence="3" key="1">
    <citation type="journal article" date="2015" name="PLoS Genet.">
        <title>The dynamic genome and transcriptome of the human fungal pathogen Blastomyces and close relative Emmonsia.</title>
        <authorList>
            <person name="Munoz J.F."/>
            <person name="Gauthier G.M."/>
            <person name="Desjardins C.A."/>
            <person name="Gallo J.E."/>
            <person name="Holder J."/>
            <person name="Sullivan T.D."/>
            <person name="Marty A.J."/>
            <person name="Carmen J.C."/>
            <person name="Chen Z."/>
            <person name="Ding L."/>
            <person name="Gujja S."/>
            <person name="Magrini V."/>
            <person name="Misas E."/>
            <person name="Mitreva M."/>
            <person name="Priest M."/>
            <person name="Saif S."/>
            <person name="Whiston E.A."/>
            <person name="Young S."/>
            <person name="Zeng Q."/>
            <person name="Goldman W.E."/>
            <person name="Mardis E.R."/>
            <person name="Taylor J.W."/>
            <person name="McEwen J.G."/>
            <person name="Clay O.K."/>
            <person name="Klein B.S."/>
            <person name="Cuomo C.A."/>
        </authorList>
    </citation>
    <scope>NUCLEOTIDE SEQUENCE [LARGE SCALE GENOMIC DNA]</scope>
    <source>
        <strain evidence="3">UAMH 139</strain>
    </source>
</reference>
<dbReference type="EMBL" id="LDEV01002157">
    <property type="protein sequence ID" value="KLJ10099.1"/>
    <property type="molecule type" value="Genomic_DNA"/>
</dbReference>
<feature type="region of interest" description="Disordered" evidence="1">
    <location>
        <begin position="102"/>
        <end position="126"/>
    </location>
</feature>
<keyword evidence="3" id="KW-1185">Reference proteome</keyword>
<sequence>MSVWSLSLCSSAQASAREGLRLPYNNSLTASPRSRWYAERSQNLGPTIEGGSSAAQVMKAENHLCYCQNHGLKRLSAWMQHTVHLFNTQNMEATDAAIRPTYPKENSGIPRRGKGPHHPESPSRLDTECAAGCAHRSSRSATTYLGALWLASRTPNRR</sequence>
<organism evidence="2 3">
    <name type="scientific">Blastomyces silverae</name>
    <dbReference type="NCBI Taxonomy" id="2060906"/>
    <lineage>
        <taxon>Eukaryota</taxon>
        <taxon>Fungi</taxon>
        <taxon>Dikarya</taxon>
        <taxon>Ascomycota</taxon>
        <taxon>Pezizomycotina</taxon>
        <taxon>Eurotiomycetes</taxon>
        <taxon>Eurotiomycetidae</taxon>
        <taxon>Onygenales</taxon>
        <taxon>Ajellomycetaceae</taxon>
        <taxon>Blastomyces</taxon>
    </lineage>
</organism>
<proteinExistence type="predicted"/>
<dbReference type="AlphaFoldDB" id="A0A0H1BF38"/>
<evidence type="ECO:0000313" key="3">
    <source>
        <dbReference type="Proteomes" id="UP000053573"/>
    </source>
</evidence>
<evidence type="ECO:0000313" key="2">
    <source>
        <dbReference type="EMBL" id="KLJ10099.1"/>
    </source>
</evidence>
<dbReference type="Proteomes" id="UP000053573">
    <property type="component" value="Unassembled WGS sequence"/>
</dbReference>
<name>A0A0H1BF38_9EURO</name>
<accession>A0A0H1BF38</accession>
<protein>
    <submittedName>
        <fullName evidence="2">Uncharacterized protein</fullName>
    </submittedName>
</protein>
<gene>
    <name evidence="2" type="ORF">EMPG_09911</name>
</gene>
<evidence type="ECO:0000256" key="1">
    <source>
        <dbReference type="SAM" id="MobiDB-lite"/>
    </source>
</evidence>
<feature type="compositionally biased region" description="Basic and acidic residues" evidence="1">
    <location>
        <begin position="117"/>
        <end position="126"/>
    </location>
</feature>